<sequence>MVVVFDRRFAIGRLHLYNRRSDWNLNLSTVCSSRLPKHRVGNMRYNQNTRITRMLHRKLERAKLSRFITLHYTVSLSCRCHVKRPVQTQLLMSDSLFHGML</sequence>
<organism evidence="1 2">
    <name type="scientific">Ridgeia piscesae</name>
    <name type="common">Tubeworm</name>
    <dbReference type="NCBI Taxonomy" id="27915"/>
    <lineage>
        <taxon>Eukaryota</taxon>
        <taxon>Metazoa</taxon>
        <taxon>Spiralia</taxon>
        <taxon>Lophotrochozoa</taxon>
        <taxon>Annelida</taxon>
        <taxon>Polychaeta</taxon>
        <taxon>Sedentaria</taxon>
        <taxon>Canalipalpata</taxon>
        <taxon>Sabellida</taxon>
        <taxon>Siboglinidae</taxon>
        <taxon>Ridgeia</taxon>
    </lineage>
</organism>
<dbReference type="EMBL" id="JAODUO010000191">
    <property type="protein sequence ID" value="KAK2186725.1"/>
    <property type="molecule type" value="Genomic_DNA"/>
</dbReference>
<reference evidence="1" key="1">
    <citation type="journal article" date="2023" name="Mol. Biol. Evol.">
        <title>Third-Generation Sequencing Reveals the Adaptive Role of the Epigenome in Three Deep-Sea Polychaetes.</title>
        <authorList>
            <person name="Perez M."/>
            <person name="Aroh O."/>
            <person name="Sun Y."/>
            <person name="Lan Y."/>
            <person name="Juniper S.K."/>
            <person name="Young C.R."/>
            <person name="Angers B."/>
            <person name="Qian P.Y."/>
        </authorList>
    </citation>
    <scope>NUCLEOTIDE SEQUENCE</scope>
    <source>
        <strain evidence="1">R07B-5</strain>
    </source>
</reference>
<protein>
    <submittedName>
        <fullName evidence="1">Uncharacterized protein</fullName>
    </submittedName>
</protein>
<evidence type="ECO:0000313" key="1">
    <source>
        <dbReference type="EMBL" id="KAK2186725.1"/>
    </source>
</evidence>
<dbReference type="AlphaFoldDB" id="A0AAD9UEV9"/>
<proteinExistence type="predicted"/>
<keyword evidence="2" id="KW-1185">Reference proteome</keyword>
<comment type="caution">
    <text evidence="1">The sequence shown here is derived from an EMBL/GenBank/DDBJ whole genome shotgun (WGS) entry which is preliminary data.</text>
</comment>
<evidence type="ECO:0000313" key="2">
    <source>
        <dbReference type="Proteomes" id="UP001209878"/>
    </source>
</evidence>
<name>A0AAD9UEV9_RIDPI</name>
<dbReference type="Proteomes" id="UP001209878">
    <property type="component" value="Unassembled WGS sequence"/>
</dbReference>
<accession>A0AAD9UEV9</accession>
<gene>
    <name evidence="1" type="ORF">NP493_193g04078</name>
</gene>